<dbReference type="Pfam" id="PF08928">
    <property type="entry name" value="PoNi_N"/>
    <property type="match status" value="1"/>
</dbReference>
<evidence type="ECO:0000259" key="1">
    <source>
        <dbReference type="Pfam" id="PF08928"/>
    </source>
</evidence>
<name>A0ABS8D3Z3_9NEIS</name>
<comment type="caution">
    <text evidence="3">The sequence shown here is derived from an EMBL/GenBank/DDBJ whole genome shotgun (WGS) entry which is preliminary data.</text>
</comment>
<dbReference type="Pfam" id="PF08929">
    <property type="entry name" value="PoNi_C"/>
    <property type="match status" value="1"/>
</dbReference>
<dbReference type="InterPro" id="IPR015025">
    <property type="entry name" value="PoNi_C"/>
</dbReference>
<organism evidence="3 4">
    <name type="scientific">Leeia speluncae</name>
    <dbReference type="NCBI Taxonomy" id="2884804"/>
    <lineage>
        <taxon>Bacteria</taxon>
        <taxon>Pseudomonadati</taxon>
        <taxon>Pseudomonadota</taxon>
        <taxon>Betaproteobacteria</taxon>
        <taxon>Neisseriales</taxon>
        <taxon>Leeiaceae</taxon>
        <taxon>Leeia</taxon>
    </lineage>
</organism>
<evidence type="ECO:0000313" key="3">
    <source>
        <dbReference type="EMBL" id="MCB6182926.1"/>
    </source>
</evidence>
<dbReference type="SUPFAM" id="SSF140731">
    <property type="entry name" value="PA2201 C-terminal domain-like"/>
    <property type="match status" value="1"/>
</dbReference>
<evidence type="ECO:0000313" key="4">
    <source>
        <dbReference type="Proteomes" id="UP001165395"/>
    </source>
</evidence>
<dbReference type="InterPro" id="IPR015024">
    <property type="entry name" value="PoNi_N"/>
</dbReference>
<reference evidence="3" key="1">
    <citation type="submission" date="2021-10" db="EMBL/GenBank/DDBJ databases">
        <title>The complete genome sequence of Leeia sp. TBRC 13508.</title>
        <authorList>
            <person name="Charoenyingcharoen P."/>
            <person name="Yukphan P."/>
        </authorList>
    </citation>
    <scope>NUCLEOTIDE SEQUENCE</scope>
    <source>
        <strain evidence="3">TBRC 13508</strain>
    </source>
</reference>
<dbReference type="EMBL" id="JAJBZT010000002">
    <property type="protein sequence ID" value="MCB6182926.1"/>
    <property type="molecule type" value="Genomic_DNA"/>
</dbReference>
<proteinExistence type="predicted"/>
<dbReference type="Proteomes" id="UP001165395">
    <property type="component" value="Unassembled WGS sequence"/>
</dbReference>
<protein>
    <submittedName>
        <fullName evidence="3">DUF1911 domain-containing protein</fullName>
    </submittedName>
</protein>
<dbReference type="InterPro" id="IPR028983">
    <property type="entry name" value="PA2201-like_C"/>
</dbReference>
<sequence length="282" mass="32902">MIRAEMGDRRYWEKAVQRRWTAINSAEELIPLPSGNPTYRPQYVWNYAHQFPRLTLTQYSRGDVVSELYNPFPSVLDAWELSNQEAEKICREHGLDKCRDWTFELANLEHYNWCFCLVGLALILEIPDDQWRRLLALVGDEGEDELLDRVIATRESGRTIGTKMLHKKPYARLLKALQAAPDQQAAQLHDFVTHWYAELKRKGRDEIWWYEFGNPETNPLEMGSYFGRWCVEAAVVAKVFQIDDSLCFGHAHYPGDLLRPNALPSPPSGIKKWLVSFYKRNK</sequence>
<accession>A0ABS8D3Z3</accession>
<feature type="domain" description="PoNi C-terminal" evidence="2">
    <location>
        <begin position="143"/>
        <end position="257"/>
    </location>
</feature>
<dbReference type="RefSeq" id="WP_227179153.1">
    <property type="nucleotide sequence ID" value="NZ_JAJBZT010000002.1"/>
</dbReference>
<feature type="domain" description="PoNi N-terminal" evidence="1">
    <location>
        <begin position="3"/>
        <end position="135"/>
    </location>
</feature>
<keyword evidence="4" id="KW-1185">Reference proteome</keyword>
<evidence type="ECO:0000259" key="2">
    <source>
        <dbReference type="Pfam" id="PF08929"/>
    </source>
</evidence>
<gene>
    <name evidence="3" type="ORF">LIN78_05110</name>
</gene>
<dbReference type="Gene3D" id="1.10.3920.10">
    <property type="entry name" value="PA2201 C-terminal domain-like"/>
    <property type="match status" value="1"/>
</dbReference>